<name>A0AAD9KIS9_RIDPI</name>
<dbReference type="GO" id="GO:0000139">
    <property type="term" value="C:Golgi membrane"/>
    <property type="evidence" value="ECO:0007669"/>
    <property type="project" value="UniProtKB-SubCell"/>
</dbReference>
<comment type="similarity">
    <text evidence="2 10">Belongs to the glycosyltransferase 31 family.</text>
</comment>
<sequence length="366" mass="42810">MFPRKSLLLKRMCVLVGVLACVWWFGLVGPPPSDDVYLSVLLLNDTELLRTFDELNAELNLTYSAENRTLDEVRGYVARMRRNRPVNPHRFAYLINPSRACDGAPVFLLVYVHSAPGHYRRRAVIRQTWGSVADFAVRVVFLLGRPDWKSMQDALHMEADLYGDIIQEDFVDSYRNLTHKAVMALKWVSLHCTRARFVLKTDDDVFVNMFLLVRHLRRLEATDGRPVRRLLQCMVWRRMKVMRDPKSKWYISREEYRPDYFPTYCSGLAFLLSTDVVMSMYNASLSLPFFWVDDFYVTGLLAARVGVKHRSLAGAYNVRANYFRQEFTDAQKQRTLMFGHVHDLNDFVEVWQQVVEYETRADHPTT</sequence>
<gene>
    <name evidence="11" type="ORF">NP493_971g00007</name>
</gene>
<evidence type="ECO:0000256" key="6">
    <source>
        <dbReference type="ARBA" id="ARBA00022968"/>
    </source>
</evidence>
<evidence type="ECO:0000256" key="9">
    <source>
        <dbReference type="ARBA" id="ARBA00023136"/>
    </source>
</evidence>
<dbReference type="Pfam" id="PF01762">
    <property type="entry name" value="Galactosyl_T"/>
    <property type="match status" value="1"/>
</dbReference>
<evidence type="ECO:0000256" key="7">
    <source>
        <dbReference type="ARBA" id="ARBA00022989"/>
    </source>
</evidence>
<keyword evidence="7" id="KW-1133">Transmembrane helix</keyword>
<evidence type="ECO:0000256" key="4">
    <source>
        <dbReference type="ARBA" id="ARBA00022679"/>
    </source>
</evidence>
<comment type="caution">
    <text evidence="11">The sequence shown here is derived from an EMBL/GenBank/DDBJ whole genome shotgun (WGS) entry which is preliminary data.</text>
</comment>
<protein>
    <recommendedName>
        <fullName evidence="10">Hexosyltransferase</fullName>
        <ecNumber evidence="10">2.4.1.-</ecNumber>
    </recommendedName>
</protein>
<evidence type="ECO:0000256" key="1">
    <source>
        <dbReference type="ARBA" id="ARBA00004323"/>
    </source>
</evidence>
<keyword evidence="6" id="KW-0735">Signal-anchor</keyword>
<dbReference type="EMBL" id="JAODUO010000969">
    <property type="protein sequence ID" value="KAK2172353.1"/>
    <property type="molecule type" value="Genomic_DNA"/>
</dbReference>
<evidence type="ECO:0000256" key="5">
    <source>
        <dbReference type="ARBA" id="ARBA00022692"/>
    </source>
</evidence>
<reference evidence="11" key="1">
    <citation type="journal article" date="2023" name="Mol. Biol. Evol.">
        <title>Third-Generation Sequencing Reveals the Adaptive Role of the Epigenome in Three Deep-Sea Polychaetes.</title>
        <authorList>
            <person name="Perez M."/>
            <person name="Aroh O."/>
            <person name="Sun Y."/>
            <person name="Lan Y."/>
            <person name="Juniper S.K."/>
            <person name="Young C.R."/>
            <person name="Angers B."/>
            <person name="Qian P.Y."/>
        </authorList>
    </citation>
    <scope>NUCLEOTIDE SEQUENCE</scope>
    <source>
        <strain evidence="11">R07B-5</strain>
    </source>
</reference>
<keyword evidence="4" id="KW-0808">Transferase</keyword>
<dbReference type="InterPro" id="IPR002659">
    <property type="entry name" value="Glyco_trans_31"/>
</dbReference>
<dbReference type="EC" id="2.4.1.-" evidence="10"/>
<proteinExistence type="inferred from homology"/>
<keyword evidence="5" id="KW-0812">Transmembrane</keyword>
<evidence type="ECO:0000256" key="3">
    <source>
        <dbReference type="ARBA" id="ARBA00022676"/>
    </source>
</evidence>
<evidence type="ECO:0000256" key="10">
    <source>
        <dbReference type="RuleBase" id="RU363063"/>
    </source>
</evidence>
<keyword evidence="8 10" id="KW-0333">Golgi apparatus</keyword>
<keyword evidence="12" id="KW-1185">Reference proteome</keyword>
<evidence type="ECO:0000256" key="2">
    <source>
        <dbReference type="ARBA" id="ARBA00008661"/>
    </source>
</evidence>
<dbReference type="PANTHER" id="PTHR11214:SF364">
    <property type="entry name" value="HEXOSYLTRANSFERASE"/>
    <property type="match status" value="1"/>
</dbReference>
<dbReference type="Gene3D" id="3.90.550.50">
    <property type="match status" value="1"/>
</dbReference>
<organism evidence="11 12">
    <name type="scientific">Ridgeia piscesae</name>
    <name type="common">Tubeworm</name>
    <dbReference type="NCBI Taxonomy" id="27915"/>
    <lineage>
        <taxon>Eukaryota</taxon>
        <taxon>Metazoa</taxon>
        <taxon>Spiralia</taxon>
        <taxon>Lophotrochozoa</taxon>
        <taxon>Annelida</taxon>
        <taxon>Polychaeta</taxon>
        <taxon>Sedentaria</taxon>
        <taxon>Canalipalpata</taxon>
        <taxon>Sabellida</taxon>
        <taxon>Siboglinidae</taxon>
        <taxon>Ridgeia</taxon>
    </lineage>
</organism>
<evidence type="ECO:0000256" key="8">
    <source>
        <dbReference type="ARBA" id="ARBA00023034"/>
    </source>
</evidence>
<accession>A0AAD9KIS9</accession>
<dbReference type="GO" id="GO:0006493">
    <property type="term" value="P:protein O-linked glycosylation"/>
    <property type="evidence" value="ECO:0007669"/>
    <property type="project" value="TreeGrafter"/>
</dbReference>
<dbReference type="PANTHER" id="PTHR11214">
    <property type="entry name" value="BETA-1,3-N-ACETYLGLUCOSAMINYLTRANSFERASE"/>
    <property type="match status" value="1"/>
</dbReference>
<keyword evidence="3 10" id="KW-0328">Glycosyltransferase</keyword>
<keyword evidence="9" id="KW-0472">Membrane</keyword>
<dbReference type="FunFam" id="3.90.550.50:FF:000028">
    <property type="entry name" value="Hexosyltransferase"/>
    <property type="match status" value="1"/>
</dbReference>
<dbReference type="AlphaFoldDB" id="A0AAD9KIS9"/>
<dbReference type="GO" id="GO:0016758">
    <property type="term" value="F:hexosyltransferase activity"/>
    <property type="evidence" value="ECO:0007669"/>
    <property type="project" value="InterPro"/>
</dbReference>
<dbReference type="Proteomes" id="UP001209878">
    <property type="component" value="Unassembled WGS sequence"/>
</dbReference>
<evidence type="ECO:0000313" key="11">
    <source>
        <dbReference type="EMBL" id="KAK2172353.1"/>
    </source>
</evidence>
<comment type="subcellular location">
    <subcellularLocation>
        <location evidence="1 10">Golgi apparatus membrane</location>
        <topology evidence="1 10">Single-pass type II membrane protein</topology>
    </subcellularLocation>
</comment>
<evidence type="ECO:0000313" key="12">
    <source>
        <dbReference type="Proteomes" id="UP001209878"/>
    </source>
</evidence>